<proteinExistence type="predicted"/>
<sequence>MPSVTRLTESDNRAEGFAVETESGGTTYRYEFEVVEERDPEADDEEGRMGTVEFVARFEDGAPSDLSLTGAAREAMNDYGFTVEQ</sequence>
<dbReference type="KEGG" id="vg:5176984"/>
<evidence type="ECO:0000256" key="1">
    <source>
        <dbReference type="SAM" id="MobiDB-lite"/>
    </source>
</evidence>
<dbReference type="Proteomes" id="UP000001469">
    <property type="component" value="Segment"/>
</dbReference>
<organism evidence="2 3">
    <name type="scientific">Haloarcula hispanica SH1 virus</name>
    <dbReference type="NCBI Taxonomy" id="326574"/>
    <lineage>
        <taxon>Viruses</taxon>
        <taxon>Singelaviria</taxon>
        <taxon>Helvetiavirae</taxon>
        <taxon>Dividoviricota</taxon>
        <taxon>Laserviricetes</taxon>
        <taxon>Halopanivirales</taxon>
        <taxon>Sphaerolipoviridae</taxon>
        <taxon>Alphasphaerolipovirus</taxon>
        <taxon>Alphasphaerolipovirus serpentinense</taxon>
    </lineage>
</organism>
<feature type="region of interest" description="Disordered" evidence="1">
    <location>
        <begin position="1"/>
        <end position="22"/>
    </location>
</feature>
<dbReference type="GeneID" id="5176984"/>
<dbReference type="RefSeq" id="YP_271861.1">
    <property type="nucleotide sequence ID" value="NC_007217.1"/>
</dbReference>
<keyword evidence="3" id="KW-1185">Reference proteome</keyword>
<name>Q4KPI3_9VIRU</name>
<evidence type="ECO:0000313" key="3">
    <source>
        <dbReference type="Proteomes" id="UP000001469"/>
    </source>
</evidence>
<dbReference type="OrthoDB" id="28820at10239"/>
<reference evidence="2 3" key="1">
    <citation type="journal article" date="2005" name="J. Virol.">
        <title>Constituents of SH1, a novel lipid-containing virus infecting the halophilic euryarchaeon Haloarcula hispanica.</title>
        <authorList>
            <person name="Bamford D.H."/>
            <person name="Ravantti J.J."/>
            <person name="Ronnholm G."/>
            <person name="Laurinavicius S."/>
            <person name="Kukkaro P."/>
            <person name="Dyall-Smith M."/>
            <person name="Somerharju P."/>
            <person name="Kalkkinen N."/>
            <person name="Bamford J.K."/>
        </authorList>
    </citation>
    <scope>NUCLEOTIDE SEQUENCE</scope>
</reference>
<dbReference type="EMBL" id="AY950802">
    <property type="protein sequence ID" value="AAY24930.1"/>
    <property type="molecule type" value="Genomic_DNA"/>
</dbReference>
<accession>Q4KPI3</accession>
<protein>
    <submittedName>
        <fullName evidence="2">ORF 4</fullName>
    </submittedName>
</protein>
<evidence type="ECO:0000313" key="2">
    <source>
        <dbReference type="EMBL" id="AAY24930.1"/>
    </source>
</evidence>